<evidence type="ECO:0000313" key="6">
    <source>
        <dbReference type="EMBL" id="OKL55503.1"/>
    </source>
</evidence>
<evidence type="ECO:0000256" key="1">
    <source>
        <dbReference type="ARBA" id="ARBA00022630"/>
    </source>
</evidence>
<dbReference type="GO" id="GO:0071949">
    <property type="term" value="F:FAD binding"/>
    <property type="evidence" value="ECO:0007669"/>
    <property type="project" value="InterPro"/>
</dbReference>
<dbReference type="RefSeq" id="XP_020115624.1">
    <property type="nucleotide sequence ID" value="XM_020264226.1"/>
</dbReference>
<accession>A0A1Q5Q6V5</accession>
<evidence type="ECO:0000256" key="2">
    <source>
        <dbReference type="ARBA" id="ARBA00022827"/>
    </source>
</evidence>
<dbReference type="AlphaFoldDB" id="A0A1Q5Q6V5"/>
<dbReference type="GO" id="GO:0016491">
    <property type="term" value="F:oxidoreductase activity"/>
    <property type="evidence" value="ECO:0007669"/>
    <property type="project" value="UniProtKB-KW"/>
</dbReference>
<sequence length="440" mass="48400">MAEVKPIEVAIIGGGITGLALALGLQRRSIPFHIYERASSLREIGAGIGFTPNAERAMLALDPRIHQSFKSVASQNASDWFQYVDGYGSVDGDKETVDEASLFSLYLGERGFEGCHRAQFLKCLVDCLPEDCVTYGAQLETIVDPVGDERVVMKFHDGTTAEADMVIGCDGIRSRVRQLILGEDNPASYPGYSHKKAYRGLIPMEKALPALGEAKVNTRFMHLGQDAHALTFPVAGGTLMNVVAFVTDPGEWPYADKLSAPADKNEAIAQFSKFGGAVRTIMSLLSENLDEWAIFDYYDHPASTYYKGRISIAGDAAHASAPHHGAGAGAGIEDATVLAAVIELAQSTLRESGTASKSDILNAAFETYNTVRLERSQWLVESSRILGELYDWQHEPTGNDKDKCSEEVYWRSHKIWDYDIDEMLQQTTEEYRKRAVIFLL</sequence>
<dbReference type="SUPFAM" id="SSF51905">
    <property type="entry name" value="FAD/NAD(P)-binding domain"/>
    <property type="match status" value="1"/>
</dbReference>
<dbReference type="EMBL" id="LFMY01000020">
    <property type="protein sequence ID" value="OKL55503.1"/>
    <property type="molecule type" value="Genomic_DNA"/>
</dbReference>
<evidence type="ECO:0000313" key="7">
    <source>
        <dbReference type="Proteomes" id="UP000214365"/>
    </source>
</evidence>
<feature type="domain" description="FAD-binding" evidence="5">
    <location>
        <begin position="8"/>
        <end position="179"/>
    </location>
</feature>
<feature type="domain" description="FAD-binding" evidence="5">
    <location>
        <begin position="287"/>
        <end position="357"/>
    </location>
</feature>
<dbReference type="PANTHER" id="PTHR46720:SF3">
    <property type="entry name" value="FAD-BINDING DOMAIN-CONTAINING PROTEIN-RELATED"/>
    <property type="match status" value="1"/>
</dbReference>
<organism evidence="6 7">
    <name type="scientific">Talaromyces atroroseus</name>
    <dbReference type="NCBI Taxonomy" id="1441469"/>
    <lineage>
        <taxon>Eukaryota</taxon>
        <taxon>Fungi</taxon>
        <taxon>Dikarya</taxon>
        <taxon>Ascomycota</taxon>
        <taxon>Pezizomycotina</taxon>
        <taxon>Eurotiomycetes</taxon>
        <taxon>Eurotiomycetidae</taxon>
        <taxon>Eurotiales</taxon>
        <taxon>Trichocomaceae</taxon>
        <taxon>Talaromyces</taxon>
        <taxon>Talaromyces sect. Trachyspermi</taxon>
    </lineage>
</organism>
<dbReference type="PRINTS" id="PR00420">
    <property type="entry name" value="RNGMNOXGNASE"/>
</dbReference>
<keyword evidence="4" id="KW-0812">Transmembrane</keyword>
<dbReference type="InterPro" id="IPR051104">
    <property type="entry name" value="FAD_monoxygenase"/>
</dbReference>
<evidence type="ECO:0000256" key="4">
    <source>
        <dbReference type="SAM" id="Phobius"/>
    </source>
</evidence>
<dbReference type="STRING" id="1441469.A0A1Q5Q6V5"/>
<reference evidence="6 7" key="1">
    <citation type="submission" date="2015-06" db="EMBL/GenBank/DDBJ databases">
        <title>Talaromyces atroroseus IBT 11181 draft genome.</title>
        <authorList>
            <person name="Rasmussen K.B."/>
            <person name="Rasmussen S."/>
            <person name="Petersen B."/>
            <person name="Sicheritz-Ponten T."/>
            <person name="Mortensen U.H."/>
            <person name="Thrane U."/>
        </authorList>
    </citation>
    <scope>NUCLEOTIDE SEQUENCE [LARGE SCALE GENOMIC DNA]</scope>
    <source>
        <strain evidence="6 7">IBT 11181</strain>
    </source>
</reference>
<dbReference type="InterPro" id="IPR002938">
    <property type="entry name" value="FAD-bd"/>
</dbReference>
<protein>
    <submittedName>
        <fullName evidence="6">Salicylate hydroxylase</fullName>
    </submittedName>
</protein>
<comment type="caution">
    <text evidence="6">The sequence shown here is derived from an EMBL/GenBank/DDBJ whole genome shotgun (WGS) entry which is preliminary data.</text>
</comment>
<dbReference type="GeneID" id="31008996"/>
<keyword evidence="4" id="KW-0472">Membrane</keyword>
<keyword evidence="1" id="KW-0285">Flavoprotein</keyword>
<evidence type="ECO:0000256" key="3">
    <source>
        <dbReference type="ARBA" id="ARBA00023002"/>
    </source>
</evidence>
<feature type="transmembrane region" description="Helical" evidence="4">
    <location>
        <begin position="6"/>
        <end position="25"/>
    </location>
</feature>
<dbReference type="FunFam" id="3.50.50.60:FF:000153">
    <property type="entry name" value="Salicylate hydroxylase, putative"/>
    <property type="match status" value="1"/>
</dbReference>
<dbReference type="Gene3D" id="3.50.50.60">
    <property type="entry name" value="FAD/NAD(P)-binding domain"/>
    <property type="match status" value="1"/>
</dbReference>
<keyword evidence="7" id="KW-1185">Reference proteome</keyword>
<keyword evidence="3" id="KW-0560">Oxidoreductase</keyword>
<proteinExistence type="predicted"/>
<dbReference type="SUPFAM" id="SSF54373">
    <property type="entry name" value="FAD-linked reductases, C-terminal domain"/>
    <property type="match status" value="1"/>
</dbReference>
<keyword evidence="4" id="KW-1133">Transmembrane helix</keyword>
<dbReference type="InterPro" id="IPR036188">
    <property type="entry name" value="FAD/NAD-bd_sf"/>
</dbReference>
<dbReference type="Proteomes" id="UP000214365">
    <property type="component" value="Unassembled WGS sequence"/>
</dbReference>
<name>A0A1Q5Q6V5_TALAT</name>
<dbReference type="OrthoDB" id="417877at2759"/>
<gene>
    <name evidence="6" type="ORF">UA08_09240</name>
</gene>
<dbReference type="PANTHER" id="PTHR46720">
    <property type="entry name" value="HYDROXYLASE, PUTATIVE (AFU_ORTHOLOGUE AFUA_3G01460)-RELATED"/>
    <property type="match status" value="1"/>
</dbReference>
<dbReference type="Pfam" id="PF01494">
    <property type="entry name" value="FAD_binding_3"/>
    <property type="match status" value="2"/>
</dbReference>
<keyword evidence="2" id="KW-0274">FAD</keyword>
<evidence type="ECO:0000259" key="5">
    <source>
        <dbReference type="Pfam" id="PF01494"/>
    </source>
</evidence>
<dbReference type="GO" id="GO:0044550">
    <property type="term" value="P:secondary metabolite biosynthetic process"/>
    <property type="evidence" value="ECO:0007669"/>
    <property type="project" value="TreeGrafter"/>
</dbReference>